<dbReference type="OrthoDB" id="8689649at2"/>
<name>A0A3N7HMN4_9BURK</name>
<dbReference type="Proteomes" id="UP000267464">
    <property type="component" value="Unassembled WGS sequence"/>
</dbReference>
<keyword evidence="2" id="KW-1185">Reference proteome</keyword>
<gene>
    <name evidence="1" type="ORF">DZC73_18185</name>
</gene>
<reference evidence="1 2" key="1">
    <citation type="submission" date="2018-08" db="EMBL/GenBank/DDBJ databases">
        <authorList>
            <person name="Khan S.A."/>
            <person name="Jeon C.O."/>
            <person name="Chun B.H."/>
            <person name="Jeong S.E."/>
        </authorList>
    </citation>
    <scope>NUCLEOTIDE SEQUENCE [LARGE SCALE GENOMIC DNA]</scope>
    <source>
        <strain evidence="1 2">S-16</strain>
    </source>
</reference>
<dbReference type="AlphaFoldDB" id="A0A3N7HMN4"/>
<reference evidence="1 2" key="2">
    <citation type="submission" date="2018-12" db="EMBL/GenBank/DDBJ databases">
        <title>Rhizobacter gummiphilus sp. nov., a rubber-degrading bacterium isolated from the soil of a botanical garden in Japan.</title>
        <authorList>
            <person name="Shunsuke S.S."/>
        </authorList>
    </citation>
    <scope>NUCLEOTIDE SEQUENCE [LARGE SCALE GENOMIC DNA]</scope>
    <source>
        <strain evidence="1 2">S-16</strain>
    </source>
</reference>
<evidence type="ECO:0000313" key="1">
    <source>
        <dbReference type="EMBL" id="RQP23410.1"/>
    </source>
</evidence>
<accession>A0A3N7HMN4</accession>
<comment type="caution">
    <text evidence="1">The sequence shown here is derived from an EMBL/GenBank/DDBJ whole genome shotgun (WGS) entry which is preliminary data.</text>
</comment>
<proteinExistence type="predicted"/>
<protein>
    <submittedName>
        <fullName evidence="1">Uncharacterized protein</fullName>
    </submittedName>
</protein>
<organism evidence="1 2">
    <name type="scientific">Piscinibacter terrae</name>
    <dbReference type="NCBI Taxonomy" id="2496871"/>
    <lineage>
        <taxon>Bacteria</taxon>
        <taxon>Pseudomonadati</taxon>
        <taxon>Pseudomonadota</taxon>
        <taxon>Betaproteobacteria</taxon>
        <taxon>Burkholderiales</taxon>
        <taxon>Sphaerotilaceae</taxon>
        <taxon>Piscinibacter</taxon>
    </lineage>
</organism>
<dbReference type="EMBL" id="QUSW01000005">
    <property type="protein sequence ID" value="RQP23410.1"/>
    <property type="molecule type" value="Genomic_DNA"/>
</dbReference>
<sequence length="82" mass="8933">MHTSIQVGRYLVSPLTRPVGSGRYEASVSIRSGSGRATHDRVLRLNNVFDSREEAADHARAQGLAYIGAPPARAAHRSTFEE</sequence>
<evidence type="ECO:0000313" key="2">
    <source>
        <dbReference type="Proteomes" id="UP000267464"/>
    </source>
</evidence>